<feature type="non-terminal residue" evidence="2">
    <location>
        <position position="1"/>
    </location>
</feature>
<dbReference type="GO" id="GO:0030246">
    <property type="term" value="F:carbohydrate binding"/>
    <property type="evidence" value="ECO:0007669"/>
    <property type="project" value="InterPro"/>
</dbReference>
<keyword evidence="3" id="KW-1185">Reference proteome</keyword>
<dbReference type="Proteomes" id="UP000076798">
    <property type="component" value="Unassembled WGS sequence"/>
</dbReference>
<dbReference type="InterPro" id="IPR024079">
    <property type="entry name" value="MetalloPept_cat_dom_sf"/>
</dbReference>
<protein>
    <submittedName>
        <fullName evidence="2">Zincin</fullName>
    </submittedName>
</protein>
<dbReference type="InterPro" id="IPR006026">
    <property type="entry name" value="Peptidase_Metallo"/>
</dbReference>
<name>A0A165XXV0_9AGAM</name>
<sequence length="454" mass="51428">WPNGSTLKIKFIGGSDVQHQKVKKFAAEWLNYAYLGFAYVTSGDADIRVAFDPHKGHKSLLGKSSASDQSTPSMNLAIGSTHADDADSRRHILHEFGHALGCIHEQSRPDAHIKWNKTAVYKYYGGPPNNWTHPQVDYNVFYQYEKPKVTTSSHWDAKSIMMYPVRKEWTTDGWSCPWNLDLSAEDKSFMASMYPSPATLTAETPSRPISKGSRQKIVVKGTKTSDVCVGITGIETAADAYNERPDKINFTMGYFTEGSKLDVEFYPYQDTYMFNASVSVIDLVKDLDFHNGIVDLDSPNSKKPTKVWVEFQTPYDEPPEVVTFIDCFQLEHQWVIKVWPESISRTGFWLCSQNADPANHHGLRATWISLPARRGAPRSGTFTGSPANGFKGHVEFKRRFRKPPLLFIALTELNADSTKFLRFRIEASKLTEYGFDWEVKSWWDSVNKVIGGSY</sequence>
<dbReference type="Pfam" id="PF01400">
    <property type="entry name" value="Astacin"/>
    <property type="match status" value="1"/>
</dbReference>
<dbReference type="InterPro" id="IPR019019">
    <property type="entry name" value="H-type_lectin_domain"/>
</dbReference>
<dbReference type="AlphaFoldDB" id="A0A165XXV0"/>
<dbReference type="GO" id="GO:0008270">
    <property type="term" value="F:zinc ion binding"/>
    <property type="evidence" value="ECO:0007669"/>
    <property type="project" value="InterPro"/>
</dbReference>
<proteinExistence type="predicted"/>
<dbReference type="EMBL" id="KV428306">
    <property type="protein sequence ID" value="KZT32663.1"/>
    <property type="molecule type" value="Genomic_DNA"/>
</dbReference>
<dbReference type="SUPFAM" id="SSF141086">
    <property type="entry name" value="Agglutinin HPA-like"/>
    <property type="match status" value="2"/>
</dbReference>
<evidence type="ECO:0000259" key="1">
    <source>
        <dbReference type="SMART" id="SM00235"/>
    </source>
</evidence>
<dbReference type="GO" id="GO:0006508">
    <property type="term" value="P:proteolysis"/>
    <property type="evidence" value="ECO:0007669"/>
    <property type="project" value="InterPro"/>
</dbReference>
<organism evidence="2 3">
    <name type="scientific">Sistotremastrum suecicum HHB10207 ss-3</name>
    <dbReference type="NCBI Taxonomy" id="1314776"/>
    <lineage>
        <taxon>Eukaryota</taxon>
        <taxon>Fungi</taxon>
        <taxon>Dikarya</taxon>
        <taxon>Basidiomycota</taxon>
        <taxon>Agaricomycotina</taxon>
        <taxon>Agaricomycetes</taxon>
        <taxon>Sistotremastrales</taxon>
        <taxon>Sistotremastraceae</taxon>
        <taxon>Sistotremastrum</taxon>
    </lineage>
</organism>
<feature type="domain" description="Peptidase metallopeptidase" evidence="1">
    <location>
        <begin position="1"/>
        <end position="140"/>
    </location>
</feature>
<dbReference type="SUPFAM" id="SSF55486">
    <property type="entry name" value="Metalloproteases ('zincins'), catalytic domain"/>
    <property type="match status" value="1"/>
</dbReference>
<dbReference type="STRING" id="1314776.A0A165XXV0"/>
<dbReference type="InterPro" id="IPR037221">
    <property type="entry name" value="H-type_lectin_dom_sf"/>
</dbReference>
<gene>
    <name evidence="2" type="ORF">SISSUDRAFT_956437</name>
</gene>
<feature type="non-terminal residue" evidence="2">
    <location>
        <position position="454"/>
    </location>
</feature>
<dbReference type="Pfam" id="PF09458">
    <property type="entry name" value="H_lectin"/>
    <property type="match status" value="2"/>
</dbReference>
<accession>A0A165XXV0</accession>
<dbReference type="SMART" id="SM00235">
    <property type="entry name" value="ZnMc"/>
    <property type="match status" value="1"/>
</dbReference>
<evidence type="ECO:0000313" key="3">
    <source>
        <dbReference type="Proteomes" id="UP000076798"/>
    </source>
</evidence>
<evidence type="ECO:0000313" key="2">
    <source>
        <dbReference type="EMBL" id="KZT32663.1"/>
    </source>
</evidence>
<dbReference type="Gene3D" id="3.40.390.10">
    <property type="entry name" value="Collagenase (Catalytic Domain)"/>
    <property type="match status" value="1"/>
</dbReference>
<dbReference type="GO" id="GO:0004222">
    <property type="term" value="F:metalloendopeptidase activity"/>
    <property type="evidence" value="ECO:0007669"/>
    <property type="project" value="InterPro"/>
</dbReference>
<dbReference type="OrthoDB" id="5945790at2759"/>
<dbReference type="InterPro" id="IPR001506">
    <property type="entry name" value="Peptidase_M12A"/>
</dbReference>
<dbReference type="GO" id="GO:0007155">
    <property type="term" value="P:cell adhesion"/>
    <property type="evidence" value="ECO:0007669"/>
    <property type="project" value="InterPro"/>
</dbReference>
<dbReference type="Gene3D" id="2.60.40.2080">
    <property type="match status" value="2"/>
</dbReference>
<reference evidence="2 3" key="1">
    <citation type="journal article" date="2016" name="Mol. Biol. Evol.">
        <title>Comparative Genomics of Early-Diverging Mushroom-Forming Fungi Provides Insights into the Origins of Lignocellulose Decay Capabilities.</title>
        <authorList>
            <person name="Nagy L.G."/>
            <person name="Riley R."/>
            <person name="Tritt A."/>
            <person name="Adam C."/>
            <person name="Daum C."/>
            <person name="Floudas D."/>
            <person name="Sun H."/>
            <person name="Yadav J.S."/>
            <person name="Pangilinan J."/>
            <person name="Larsson K.H."/>
            <person name="Matsuura K."/>
            <person name="Barry K."/>
            <person name="Labutti K."/>
            <person name="Kuo R."/>
            <person name="Ohm R.A."/>
            <person name="Bhattacharya S.S."/>
            <person name="Shirouzu T."/>
            <person name="Yoshinaga Y."/>
            <person name="Martin F.M."/>
            <person name="Grigoriev I.V."/>
            <person name="Hibbett D.S."/>
        </authorList>
    </citation>
    <scope>NUCLEOTIDE SEQUENCE [LARGE SCALE GENOMIC DNA]</scope>
    <source>
        <strain evidence="2 3">HHB10207 ss-3</strain>
    </source>
</reference>